<evidence type="ECO:0000259" key="1">
    <source>
        <dbReference type="Pfam" id="PF00656"/>
    </source>
</evidence>
<dbReference type="Gene3D" id="3.40.50.1460">
    <property type="match status" value="1"/>
</dbReference>
<dbReference type="Proteomes" id="UP000278152">
    <property type="component" value="Chromosome"/>
</dbReference>
<evidence type="ECO:0000259" key="2">
    <source>
        <dbReference type="Pfam" id="PF19956"/>
    </source>
</evidence>
<accession>A0A3G9JB13</accession>
<dbReference type="AlphaFoldDB" id="A0A3G9JB13"/>
<dbReference type="GO" id="GO:0004197">
    <property type="term" value="F:cysteine-type endopeptidase activity"/>
    <property type="evidence" value="ECO:0007669"/>
    <property type="project" value="InterPro"/>
</dbReference>
<reference evidence="3 4" key="1">
    <citation type="submission" date="2018-11" db="EMBL/GenBank/DDBJ databases">
        <title>Complete genome sequence of Microcystis aeruginosa NIES-102.</title>
        <authorList>
            <person name="Yamaguchi H."/>
            <person name="Suzuki S."/>
            <person name="Kawachi M."/>
        </authorList>
    </citation>
    <scope>NUCLEOTIDE SEQUENCE [LARGE SCALE GENOMIC DNA]</scope>
    <source>
        <strain evidence="3 4">NIES-102</strain>
    </source>
</reference>
<sequence>MAEPSTTQAILVGIERYADSNAIPDLNGPVNDVYRFCQWLRYRNVPPENISVFASPLDRNTGIVDEITSLINGKPLEATKDIINKALREEARKKTASLFFLFWSGHGWIVPQGDRRLIYADATIEDLKNLNLTAQLNAMRTDLYKNLPQQLLIFDACANSQLLKITPPDDLPPIGKHLPSQQQMVMLAANPGEYAINKGDEQTGIFSRELLNELNSLKDTEVWPPDLESVMQSVQKKFIKLREDKHTRQTPSYLLYQDWSGNRKERFSEIEPATKTGKRDSFPLPRNLTIQELGLLRDLFLQCQSMQDPQSRKDIILNLRKEIANNIIMEGNANSVVLSAIKTSRGYSGGLAELLDVIDMLYENDSVAMQNLRKTTIQMLPEEFPLECC</sequence>
<dbReference type="InterPro" id="IPR029030">
    <property type="entry name" value="Caspase-like_dom_sf"/>
</dbReference>
<dbReference type="RefSeq" id="WP_125730245.1">
    <property type="nucleotide sequence ID" value="NZ_AP019314.1"/>
</dbReference>
<dbReference type="SUPFAM" id="SSF52129">
    <property type="entry name" value="Caspase-like"/>
    <property type="match status" value="1"/>
</dbReference>
<evidence type="ECO:0008006" key="5">
    <source>
        <dbReference type="Google" id="ProtNLM"/>
    </source>
</evidence>
<evidence type="ECO:0000313" key="4">
    <source>
        <dbReference type="Proteomes" id="UP000278152"/>
    </source>
</evidence>
<gene>
    <name evidence="3" type="ORF">myaer102_03150</name>
</gene>
<evidence type="ECO:0000313" key="3">
    <source>
        <dbReference type="EMBL" id="BBH37853.1"/>
    </source>
</evidence>
<dbReference type="Pfam" id="PF00656">
    <property type="entry name" value="Peptidase_C14"/>
    <property type="match status" value="1"/>
</dbReference>
<dbReference type="GO" id="GO:0006508">
    <property type="term" value="P:proteolysis"/>
    <property type="evidence" value="ECO:0007669"/>
    <property type="project" value="InterPro"/>
</dbReference>
<dbReference type="EMBL" id="AP019314">
    <property type="protein sequence ID" value="BBH37853.1"/>
    <property type="molecule type" value="Genomic_DNA"/>
</dbReference>
<feature type="domain" description="Effector-associated" evidence="2">
    <location>
        <begin position="298"/>
        <end position="373"/>
    </location>
</feature>
<dbReference type="Pfam" id="PF19956">
    <property type="entry name" value="EAD2"/>
    <property type="match status" value="1"/>
</dbReference>
<dbReference type="InterPro" id="IPR011600">
    <property type="entry name" value="Pept_C14_caspase"/>
</dbReference>
<organism evidence="3 4">
    <name type="scientific">Microcystis viridis NIES-102</name>
    <dbReference type="NCBI Taxonomy" id="213615"/>
    <lineage>
        <taxon>Bacteria</taxon>
        <taxon>Bacillati</taxon>
        <taxon>Cyanobacteriota</taxon>
        <taxon>Cyanophyceae</taxon>
        <taxon>Oscillatoriophycideae</taxon>
        <taxon>Chroococcales</taxon>
        <taxon>Microcystaceae</taxon>
        <taxon>Microcystis</taxon>
    </lineage>
</organism>
<dbReference type="InterPro" id="IPR045431">
    <property type="entry name" value="EAD2"/>
</dbReference>
<dbReference type="KEGG" id="mvz:myaer102_03150"/>
<name>A0A3G9JB13_MICVR</name>
<proteinExistence type="predicted"/>
<feature type="domain" description="Peptidase C14 caspase" evidence="1">
    <location>
        <begin position="9"/>
        <end position="253"/>
    </location>
</feature>
<protein>
    <recommendedName>
        <fullName evidence="5">Caspase family protein</fullName>
    </recommendedName>
</protein>